<dbReference type="InterPro" id="IPR003781">
    <property type="entry name" value="CoA-bd"/>
</dbReference>
<dbReference type="SUPFAM" id="SSF52210">
    <property type="entry name" value="Succinyl-CoA synthetase domains"/>
    <property type="match status" value="2"/>
</dbReference>
<comment type="caution">
    <text evidence="6">The sequence shown here is derived from an EMBL/GenBank/DDBJ whole genome shotgun (WGS) entry which is preliminary data.</text>
</comment>
<evidence type="ECO:0000256" key="4">
    <source>
        <dbReference type="PROSITE-ProRule" id="PRU00409"/>
    </source>
</evidence>
<name>A0A2R6B3A3_9ARCH</name>
<dbReference type="GO" id="GO:0005524">
    <property type="term" value="F:ATP binding"/>
    <property type="evidence" value="ECO:0007669"/>
    <property type="project" value="UniProtKB-UniRule"/>
</dbReference>
<dbReference type="Gene3D" id="3.30.1490.20">
    <property type="entry name" value="ATP-grasp fold, A domain"/>
    <property type="match status" value="1"/>
</dbReference>
<sequence>MSLDPLFNPSTIAVVGAAREKTKVGNIVLRNLLSSFTGKLYAVNPATESVEGVRSYRTLVDVPDKVDLAVVTIPRSVVLNVVDDAVKAGVSSAIVITSGFKELDEEGARLEDELGARARKAGLRVLGPNTLGLITPRFNATFSFSDVKLGGLALVTQSGGIGVYMLNWAHRTRTGLSYFVSLGNECDIKEAEVYSYLADDPQTKAIFSYNEGVSDGKAFLEKAPLVASKKPLVFLKGGTGKKGAEAVKTHTGSLAGSTELFRAAAETVGGIYVENLEEFLDLAKMVLSNEEVKPSILVVTNSGGHGVLTTDEIERQGLNLVELSEEVKQSLRGVLPPQSIPKNPLDLSGDADANRYKLALESVKDTDCTKVVVVQSLPTISCSELAKVLLEFKGKSVVGVVMGLDEEAAARTLESAGIPAYRYPEDAVRAIKHLLSRRTPLKKIRNPAPPPTVLSMVSGKSNLADAECFRLLEAYGLRTAKWSVVSTVSEASSAAERIGFPVVMKISTDSPTHKTELGGVRVNVQPGDVTRVFAELTKISGRVLVQEQLPGVEVFLGGIDDPVFGKAVVVGLGGIYVEVFRSVSYGLCPVEYGEAERMVRSSKVEALLKARNRNYSVDAVIDSIVKISKLMVDLDVEQLDINPLIVNQNGAYAVDVRIVLR</sequence>
<accession>A0A2R6B3A3</accession>
<dbReference type="GO" id="GO:0043758">
    <property type="term" value="F:acetate-CoA ligase (ADP-forming) activity"/>
    <property type="evidence" value="ECO:0007669"/>
    <property type="project" value="InterPro"/>
</dbReference>
<dbReference type="Gene3D" id="3.40.50.720">
    <property type="entry name" value="NAD(P)-binding Rossmann-like Domain"/>
    <property type="match status" value="1"/>
</dbReference>
<evidence type="ECO:0000256" key="3">
    <source>
        <dbReference type="ARBA" id="ARBA00022840"/>
    </source>
</evidence>
<dbReference type="SUPFAM" id="SSF56059">
    <property type="entry name" value="Glutathione synthetase ATP-binding domain-like"/>
    <property type="match status" value="1"/>
</dbReference>
<dbReference type="PANTHER" id="PTHR43334">
    <property type="entry name" value="ACETATE--COA LIGASE [ADP-FORMING]"/>
    <property type="match status" value="1"/>
</dbReference>
<dbReference type="InterPro" id="IPR013815">
    <property type="entry name" value="ATP_grasp_subdomain_1"/>
</dbReference>
<evidence type="ECO:0000313" key="6">
    <source>
        <dbReference type="EMBL" id="PSN93096.1"/>
    </source>
</evidence>
<feature type="domain" description="ATP-grasp" evidence="5">
    <location>
        <begin position="469"/>
        <end position="553"/>
    </location>
</feature>
<dbReference type="Pfam" id="PF19045">
    <property type="entry name" value="Ligase_CoA_2"/>
    <property type="match status" value="1"/>
</dbReference>
<dbReference type="PROSITE" id="PS50975">
    <property type="entry name" value="ATP_GRASP"/>
    <property type="match status" value="1"/>
</dbReference>
<dbReference type="InterPro" id="IPR036291">
    <property type="entry name" value="NAD(P)-bd_dom_sf"/>
</dbReference>
<reference evidence="6 7" key="1">
    <citation type="submission" date="2017-04" db="EMBL/GenBank/DDBJ databases">
        <title>Novel microbial lineages endemic to geothermal iron-oxide mats fill important gaps in the evolutionary history of Archaea.</title>
        <authorList>
            <person name="Jay Z.J."/>
            <person name="Beam J.P."/>
            <person name="Dlakic M."/>
            <person name="Rusch D.B."/>
            <person name="Kozubal M.A."/>
            <person name="Inskeep W.P."/>
        </authorList>
    </citation>
    <scope>NUCLEOTIDE SEQUENCE [LARGE SCALE GENOMIC DNA]</scope>
    <source>
        <strain evidence="6">ECH_B_SAG-C16</strain>
    </source>
</reference>
<gene>
    <name evidence="6" type="ORF">B9Q09_06625</name>
</gene>
<organism evidence="6 7">
    <name type="scientific">Candidatus Marsarchaeota G2 archaeon ECH_B_SAG-C16</name>
    <dbReference type="NCBI Taxonomy" id="1978163"/>
    <lineage>
        <taxon>Archaea</taxon>
        <taxon>Candidatus Marsarchaeota</taxon>
        <taxon>Candidatus Marsarchaeota group 2</taxon>
    </lineage>
</organism>
<protein>
    <submittedName>
        <fullName evidence="6">Acetyl CoA synthetase</fullName>
    </submittedName>
</protein>
<dbReference type="Gene3D" id="3.30.470.20">
    <property type="entry name" value="ATP-grasp fold, B domain"/>
    <property type="match status" value="1"/>
</dbReference>
<dbReference type="Gene3D" id="3.40.50.261">
    <property type="entry name" value="Succinyl-CoA synthetase domains"/>
    <property type="match status" value="2"/>
</dbReference>
<dbReference type="InterPro" id="IPR043938">
    <property type="entry name" value="Ligase_CoA_dom"/>
</dbReference>
<dbReference type="Pfam" id="PF13549">
    <property type="entry name" value="ATP-grasp_5"/>
    <property type="match status" value="1"/>
</dbReference>
<dbReference type="InterPro" id="IPR051538">
    <property type="entry name" value="Acyl-CoA_Synth/Transferase"/>
</dbReference>
<proteinExistence type="predicted"/>
<dbReference type="PANTHER" id="PTHR43334:SF2">
    <property type="entry name" value="ACETATE--COA LIGASE [ADP-FORMING]"/>
    <property type="match status" value="1"/>
</dbReference>
<dbReference type="SMART" id="SM00881">
    <property type="entry name" value="CoA_binding"/>
    <property type="match status" value="1"/>
</dbReference>
<dbReference type="Proteomes" id="UP000240681">
    <property type="component" value="Unassembled WGS sequence"/>
</dbReference>
<dbReference type="InterPro" id="IPR016102">
    <property type="entry name" value="Succinyl-CoA_synth-like"/>
</dbReference>
<keyword evidence="1" id="KW-0436">Ligase</keyword>
<dbReference type="Pfam" id="PF13607">
    <property type="entry name" value="Succ_CoA_lig"/>
    <property type="match status" value="1"/>
</dbReference>
<evidence type="ECO:0000256" key="2">
    <source>
        <dbReference type="ARBA" id="ARBA00022741"/>
    </source>
</evidence>
<evidence type="ECO:0000259" key="5">
    <source>
        <dbReference type="PROSITE" id="PS50975"/>
    </source>
</evidence>
<dbReference type="Pfam" id="PF13380">
    <property type="entry name" value="CoA_binding_2"/>
    <property type="match status" value="1"/>
</dbReference>
<dbReference type="InterPro" id="IPR032875">
    <property type="entry name" value="Succ_CoA_lig_flav_dom"/>
</dbReference>
<dbReference type="InterPro" id="IPR011761">
    <property type="entry name" value="ATP-grasp"/>
</dbReference>
<dbReference type="GO" id="GO:0046872">
    <property type="term" value="F:metal ion binding"/>
    <property type="evidence" value="ECO:0007669"/>
    <property type="project" value="InterPro"/>
</dbReference>
<keyword evidence="3 4" id="KW-0067">ATP-binding</keyword>
<dbReference type="AlphaFoldDB" id="A0A2R6B3A3"/>
<keyword evidence="2 4" id="KW-0547">Nucleotide-binding</keyword>
<evidence type="ECO:0000313" key="7">
    <source>
        <dbReference type="Proteomes" id="UP000240681"/>
    </source>
</evidence>
<evidence type="ECO:0000256" key="1">
    <source>
        <dbReference type="ARBA" id="ARBA00022598"/>
    </source>
</evidence>
<dbReference type="EMBL" id="NEXK01000119">
    <property type="protein sequence ID" value="PSN93096.1"/>
    <property type="molecule type" value="Genomic_DNA"/>
</dbReference>
<dbReference type="SUPFAM" id="SSF51735">
    <property type="entry name" value="NAD(P)-binding Rossmann-fold domains"/>
    <property type="match status" value="1"/>
</dbReference>